<name>A0AAD3DKC3_9CHLO</name>
<feature type="region of interest" description="Disordered" evidence="1">
    <location>
        <begin position="180"/>
        <end position="203"/>
    </location>
</feature>
<evidence type="ECO:0000313" key="3">
    <source>
        <dbReference type="Proteomes" id="UP001054857"/>
    </source>
</evidence>
<gene>
    <name evidence="2" type="ORF">Agub_g4518</name>
</gene>
<comment type="caution">
    <text evidence="2">The sequence shown here is derived from an EMBL/GenBank/DDBJ whole genome shotgun (WGS) entry which is preliminary data.</text>
</comment>
<keyword evidence="3" id="KW-1185">Reference proteome</keyword>
<reference evidence="2 3" key="1">
    <citation type="journal article" date="2021" name="Sci. Rep.">
        <title>Genome sequencing of the multicellular alga Astrephomene provides insights into convergent evolution of germ-soma differentiation.</title>
        <authorList>
            <person name="Yamashita S."/>
            <person name="Yamamoto K."/>
            <person name="Matsuzaki R."/>
            <person name="Suzuki S."/>
            <person name="Yamaguchi H."/>
            <person name="Hirooka S."/>
            <person name="Minakuchi Y."/>
            <person name="Miyagishima S."/>
            <person name="Kawachi M."/>
            <person name="Toyoda A."/>
            <person name="Nozaki H."/>
        </authorList>
    </citation>
    <scope>NUCLEOTIDE SEQUENCE [LARGE SCALE GENOMIC DNA]</scope>
    <source>
        <strain evidence="2 3">NIES-4017</strain>
    </source>
</reference>
<protein>
    <submittedName>
        <fullName evidence="2">Uncharacterized protein</fullName>
    </submittedName>
</protein>
<evidence type="ECO:0000313" key="2">
    <source>
        <dbReference type="EMBL" id="GFR43436.1"/>
    </source>
</evidence>
<organism evidence="2 3">
    <name type="scientific">Astrephomene gubernaculifera</name>
    <dbReference type="NCBI Taxonomy" id="47775"/>
    <lineage>
        <taxon>Eukaryota</taxon>
        <taxon>Viridiplantae</taxon>
        <taxon>Chlorophyta</taxon>
        <taxon>core chlorophytes</taxon>
        <taxon>Chlorophyceae</taxon>
        <taxon>CS clade</taxon>
        <taxon>Chlamydomonadales</taxon>
        <taxon>Astrephomenaceae</taxon>
        <taxon>Astrephomene</taxon>
    </lineage>
</organism>
<dbReference type="AlphaFoldDB" id="A0AAD3DKC3"/>
<dbReference type="EMBL" id="BMAR01000005">
    <property type="protein sequence ID" value="GFR43436.1"/>
    <property type="molecule type" value="Genomic_DNA"/>
</dbReference>
<feature type="non-terminal residue" evidence="2">
    <location>
        <position position="1"/>
    </location>
</feature>
<feature type="region of interest" description="Disordered" evidence="1">
    <location>
        <begin position="1"/>
        <end position="30"/>
    </location>
</feature>
<accession>A0AAD3DKC3</accession>
<dbReference type="Proteomes" id="UP001054857">
    <property type="component" value="Unassembled WGS sequence"/>
</dbReference>
<evidence type="ECO:0000256" key="1">
    <source>
        <dbReference type="SAM" id="MobiDB-lite"/>
    </source>
</evidence>
<sequence length="278" mass="28662">MSSSSIAQAGGVAPRSIGEAAESQPSGANTTIHHQLCAQDSQKLHQHCQTQDEAPTSPLGLLERLPTDLLASHIWPRLARADKKRLRQTSRGMARYTASEVMTHLQVLVCRASLLSLTSSSTRLHHRFPSPTTLVLRLLPPHPPPHAPAAPSSSASAAFSSLAAALSPAAAATGGDACGGGPRGGGSGSQAASVGGGGGGTAGTQQEWNMLVMPAAAPPLPEGWYGSTAVMSYFLSELGVAASVTSLSLQGWQELSPRDLHHVAACYPRLTRLHLAGA</sequence>
<proteinExistence type="predicted"/>
<feature type="compositionally biased region" description="Gly residues" evidence="1">
    <location>
        <begin position="180"/>
        <end position="202"/>
    </location>
</feature>